<evidence type="ECO:0000256" key="3">
    <source>
        <dbReference type="ARBA" id="ARBA00022723"/>
    </source>
</evidence>
<proteinExistence type="inferred from homology"/>
<dbReference type="Gene3D" id="1.10.8.280">
    <property type="entry name" value="ABC transporter ATPase domain-like"/>
    <property type="match status" value="1"/>
</dbReference>
<keyword evidence="5" id="KW-0547">Nucleotide-binding</keyword>
<keyword evidence="9" id="KW-0862">Zinc</keyword>
<reference evidence="18" key="1">
    <citation type="submission" date="2015-02" db="EMBL/GenBank/DDBJ databases">
        <title>A novel member of the family Ruminococcaceae isolated from human feces.</title>
        <authorList>
            <person name="Shkoporov A.N."/>
            <person name="Chaplin A.V."/>
            <person name="Motuzova O.V."/>
            <person name="Kafarskaia L.I."/>
            <person name="Khokhlova E.V."/>
            <person name="Efimov B.A."/>
        </authorList>
    </citation>
    <scope>NUCLEOTIDE SEQUENCE [LARGE SCALE GENOMIC DNA]</scope>
    <source>
        <strain evidence="18">585-1</strain>
    </source>
</reference>
<dbReference type="GO" id="GO:0016887">
    <property type="term" value="F:ATP hydrolysis activity"/>
    <property type="evidence" value="ECO:0007669"/>
    <property type="project" value="InterPro"/>
</dbReference>
<keyword evidence="12" id="KW-0238">DNA-binding</keyword>
<evidence type="ECO:0000256" key="11">
    <source>
        <dbReference type="ARBA" id="ARBA00022881"/>
    </source>
</evidence>
<keyword evidence="3" id="KW-0479">Metal-binding</keyword>
<dbReference type="Pfam" id="PF17755">
    <property type="entry name" value="UvrA_DNA-bind"/>
    <property type="match status" value="1"/>
</dbReference>
<protein>
    <recommendedName>
        <fullName evidence="15">UvrABC system protein A</fullName>
    </recommendedName>
    <alternativeName>
        <fullName evidence="16">Excinuclease ABC subunit A</fullName>
    </alternativeName>
</protein>
<keyword evidence="13" id="KW-0234">DNA repair</keyword>
<comment type="similarity">
    <text evidence="14">Belongs to the ABC transporter superfamily. UvrA family.</text>
</comment>
<dbReference type="GO" id="GO:0003677">
    <property type="term" value="F:DNA binding"/>
    <property type="evidence" value="ECO:0007669"/>
    <property type="project" value="UniProtKB-KW"/>
</dbReference>
<keyword evidence="11" id="KW-0267">Excision nuclease</keyword>
<dbReference type="GO" id="GO:0005524">
    <property type="term" value="F:ATP binding"/>
    <property type="evidence" value="ECO:0007669"/>
    <property type="project" value="UniProtKB-KW"/>
</dbReference>
<keyword evidence="4" id="KW-0677">Repeat</keyword>
<dbReference type="EMBL" id="JXXK01000001">
    <property type="protein sequence ID" value="KJF41309.1"/>
    <property type="molecule type" value="Genomic_DNA"/>
</dbReference>
<dbReference type="Gene3D" id="1.20.1580.10">
    <property type="entry name" value="ABC transporter ATPase like domain"/>
    <property type="match status" value="2"/>
</dbReference>
<name>A0A0D8J3I4_9FIRM</name>
<dbReference type="InterPro" id="IPR027417">
    <property type="entry name" value="P-loop_NTPase"/>
</dbReference>
<evidence type="ECO:0000256" key="2">
    <source>
        <dbReference type="ARBA" id="ARBA00022490"/>
    </source>
</evidence>
<evidence type="ECO:0000256" key="4">
    <source>
        <dbReference type="ARBA" id="ARBA00022737"/>
    </source>
</evidence>
<accession>A0A0D8J3I4</accession>
<evidence type="ECO:0000256" key="9">
    <source>
        <dbReference type="ARBA" id="ARBA00022833"/>
    </source>
</evidence>
<evidence type="ECO:0000256" key="10">
    <source>
        <dbReference type="ARBA" id="ARBA00022840"/>
    </source>
</evidence>
<evidence type="ECO:0000256" key="13">
    <source>
        <dbReference type="ARBA" id="ARBA00023204"/>
    </source>
</evidence>
<evidence type="ECO:0000256" key="8">
    <source>
        <dbReference type="ARBA" id="ARBA00022771"/>
    </source>
</evidence>
<organism evidence="18 19">
    <name type="scientific">Ruthenibacterium lactatiformans</name>
    <dbReference type="NCBI Taxonomy" id="1550024"/>
    <lineage>
        <taxon>Bacteria</taxon>
        <taxon>Bacillati</taxon>
        <taxon>Bacillota</taxon>
        <taxon>Clostridia</taxon>
        <taxon>Eubacteriales</taxon>
        <taxon>Oscillospiraceae</taxon>
        <taxon>Ruthenibacterium</taxon>
    </lineage>
</organism>
<sequence>MKDIVISGAREGNLKNISLQIPREKLVVLTGVSGSGKSTLLIDVLFNECQRQYLEAMDLQGIRKPQVESIRGVSPAVCITQRGANRNPRSTVGTVTNIYTELRMLYEKLAVRNCPHCGAAICAADCFETTEKRGGDFFVYMDCCVCGKRMDKLTRTQFSYNTKEGACPECQGLGQTLKVDRTGAVDERRSLEDGAVRFWAQKYAEYQTGAFYAALRHYGLPVQPGTAVEAYSDLQKAVLYEGTSCSALQETFPNIAVPKTVAQGRFEGVEPMLWRRLQEKGGDAKGMEGYFLHTPCRACGGERLNPLSRGAAVRDVRLPQLSALSLDELRRWLEKLEQELPSAHQKLVEPYLLDLQTKLRRLSDVGLGYLSLERQAGTLSGGETQRLRLAAALDSDITGIFYMLDEPTVGLHPQDTQGMIDVLKQLRDNGNTVLVIEHDPDVMRAADHIIDIGPGAGRHGGQVVGSGTLEELAAQPDSVTGAWLARHRPQKRTPRAGDGRRVKIRNACLHNLQNVDAEFPIRCLSAVTGVSGSGKSSLVFGVLADEREQRTHVAGLEHFSRVVVIEQEALVRMRRSNVATYTGLYSDIRSLFAATPQAKKLGLGAGAFSFNTKGGRCETCEGLGVVPNNLLFFADTEITCPVCGGRRFGEKVLSVRWNGKNISDILSLSVEEAMEMFAAERRLAARLHTLCGAGLGYLELGQTLTTLSGGEGQRLKLAKELMEQAQNNVLYLMDEPTVGLHPLDVEHFLALLNGMVEGGATVIAVEHNQQVIAASDWVVELGPGGGVDGGRAVFSGTPQELAACTESATGRFLEGW</sequence>
<evidence type="ECO:0000256" key="5">
    <source>
        <dbReference type="ARBA" id="ARBA00022741"/>
    </source>
</evidence>
<dbReference type="PROSITE" id="PS50893">
    <property type="entry name" value="ABC_TRANSPORTER_2"/>
    <property type="match status" value="1"/>
</dbReference>
<dbReference type="GO" id="GO:0006281">
    <property type="term" value="P:DNA repair"/>
    <property type="evidence" value="ECO:0007669"/>
    <property type="project" value="UniProtKB-KW"/>
</dbReference>
<dbReference type="RefSeq" id="WP_050004155.1">
    <property type="nucleotide sequence ID" value="NZ_CAUBPW010000018.1"/>
</dbReference>
<keyword evidence="6" id="KW-0227">DNA damage</keyword>
<evidence type="ECO:0000256" key="15">
    <source>
        <dbReference type="ARBA" id="ARBA00039316"/>
    </source>
</evidence>
<dbReference type="GO" id="GO:0005737">
    <property type="term" value="C:cytoplasm"/>
    <property type="evidence" value="ECO:0007669"/>
    <property type="project" value="UniProtKB-SubCell"/>
</dbReference>
<evidence type="ECO:0000313" key="19">
    <source>
        <dbReference type="Proteomes" id="UP000032483"/>
    </source>
</evidence>
<keyword evidence="8" id="KW-0863">Zinc-finger</keyword>
<evidence type="ECO:0000256" key="6">
    <source>
        <dbReference type="ARBA" id="ARBA00022763"/>
    </source>
</evidence>
<keyword evidence="10" id="KW-0067">ATP-binding</keyword>
<dbReference type="Proteomes" id="UP000032483">
    <property type="component" value="Unassembled WGS sequence"/>
</dbReference>
<evidence type="ECO:0000256" key="1">
    <source>
        <dbReference type="ARBA" id="ARBA00004496"/>
    </source>
</evidence>
<evidence type="ECO:0000256" key="14">
    <source>
        <dbReference type="ARBA" id="ARBA00038000"/>
    </source>
</evidence>
<dbReference type="PATRIC" id="fig|1550024.3.peg.69"/>
<keyword evidence="2" id="KW-0963">Cytoplasm</keyword>
<dbReference type="Gene3D" id="3.40.50.300">
    <property type="entry name" value="P-loop containing nucleotide triphosphate hydrolases"/>
    <property type="match status" value="2"/>
</dbReference>
<evidence type="ECO:0000256" key="16">
    <source>
        <dbReference type="ARBA" id="ARBA00042156"/>
    </source>
</evidence>
<keyword evidence="19" id="KW-1185">Reference proteome</keyword>
<dbReference type="InterPro" id="IPR003439">
    <property type="entry name" value="ABC_transporter-like_ATP-bd"/>
</dbReference>
<dbReference type="GO" id="GO:0008270">
    <property type="term" value="F:zinc ion binding"/>
    <property type="evidence" value="ECO:0007669"/>
    <property type="project" value="UniProtKB-KW"/>
</dbReference>
<evidence type="ECO:0000256" key="12">
    <source>
        <dbReference type="ARBA" id="ARBA00023125"/>
    </source>
</evidence>
<dbReference type="PANTHER" id="PTHR43152">
    <property type="entry name" value="UVRABC SYSTEM PROTEIN A"/>
    <property type="match status" value="1"/>
</dbReference>
<dbReference type="InterPro" id="IPR041552">
    <property type="entry name" value="UvrA_DNA-bd"/>
</dbReference>
<dbReference type="GO" id="GO:0004518">
    <property type="term" value="F:nuclease activity"/>
    <property type="evidence" value="ECO:0007669"/>
    <property type="project" value="UniProtKB-KW"/>
</dbReference>
<dbReference type="PANTHER" id="PTHR43152:SF3">
    <property type="entry name" value="UVRABC SYSTEM PROTEIN A"/>
    <property type="match status" value="1"/>
</dbReference>
<dbReference type="SUPFAM" id="SSF52540">
    <property type="entry name" value="P-loop containing nucleoside triphosphate hydrolases"/>
    <property type="match status" value="2"/>
</dbReference>
<gene>
    <name evidence="18" type="primary">uvrA</name>
    <name evidence="18" type="ORF">TQ39_00310</name>
</gene>
<comment type="subcellular location">
    <subcellularLocation>
        <location evidence="1">Cytoplasm</location>
    </subcellularLocation>
</comment>
<evidence type="ECO:0000313" key="18">
    <source>
        <dbReference type="EMBL" id="KJF41309.1"/>
    </source>
</evidence>
<dbReference type="GeneID" id="42855079"/>
<keyword evidence="7" id="KW-0228">DNA excision</keyword>
<evidence type="ECO:0000259" key="17">
    <source>
        <dbReference type="PROSITE" id="PS50893"/>
    </source>
</evidence>
<comment type="caution">
    <text evidence="18">The sequence shown here is derived from an EMBL/GenBank/DDBJ whole genome shotgun (WGS) entry which is preliminary data.</text>
</comment>
<dbReference type="AlphaFoldDB" id="A0A0D8J3I4"/>
<evidence type="ECO:0000256" key="7">
    <source>
        <dbReference type="ARBA" id="ARBA00022769"/>
    </source>
</evidence>
<feature type="domain" description="ABC transporter" evidence="17">
    <location>
        <begin position="494"/>
        <end position="808"/>
    </location>
</feature>